<dbReference type="OrthoDB" id="2651753at2"/>
<dbReference type="Pfam" id="PF14065">
    <property type="entry name" value="Pvc16_N"/>
    <property type="match status" value="1"/>
</dbReference>
<gene>
    <name evidence="2" type="ORF">GJ688_15375</name>
</gene>
<organism evidence="2 3">
    <name type="scientific">Heliobacterium mobile</name>
    <name type="common">Heliobacillus mobilis</name>
    <dbReference type="NCBI Taxonomy" id="28064"/>
    <lineage>
        <taxon>Bacteria</taxon>
        <taxon>Bacillati</taxon>
        <taxon>Bacillota</taxon>
        <taxon>Clostridia</taxon>
        <taxon>Eubacteriales</taxon>
        <taxon>Heliobacteriaceae</taxon>
        <taxon>Heliobacterium</taxon>
    </lineage>
</organism>
<comment type="caution">
    <text evidence="2">The sequence shown here is derived from an EMBL/GenBank/DDBJ whole genome shotgun (WGS) entry which is preliminary data.</text>
</comment>
<reference evidence="2 3" key="1">
    <citation type="submission" date="2019-11" db="EMBL/GenBank/DDBJ databases">
        <title>Whole-genome sequence of a the green, strictly anaerobic photosynthetic bacterium Heliobacillus mobilis DSM 6151.</title>
        <authorList>
            <person name="Kyndt J.A."/>
            <person name="Meyer T.E."/>
        </authorList>
    </citation>
    <scope>NUCLEOTIDE SEQUENCE [LARGE SCALE GENOMIC DNA]</scope>
    <source>
        <strain evidence="2 3">DSM 6151</strain>
    </source>
</reference>
<dbReference type="EMBL" id="WNKU01000023">
    <property type="protein sequence ID" value="MTV50350.1"/>
    <property type="molecule type" value="Genomic_DNA"/>
</dbReference>
<sequence>MPWEHTRDFKLEVNTIGSYTVFADAANTILRLLRDNLTPEPIPKPDMIGFCAPYEKGDFRLTLFLYEIKEYRESTGPSNVPSLSPLKIYLRFLLTAFSSADLNNRAVDEATILGRAMQVLHNQPILRSSALTGTLAENSEPLRVTLDNLPFEEIVKLWSFADVTFKPSVSYTVGPVYLDTMQSMNVNMNMVL</sequence>
<accession>A0A6I3SMY3</accession>
<evidence type="ECO:0000259" key="1">
    <source>
        <dbReference type="Pfam" id="PF14065"/>
    </source>
</evidence>
<dbReference type="Proteomes" id="UP000430670">
    <property type="component" value="Unassembled WGS sequence"/>
</dbReference>
<proteinExistence type="predicted"/>
<evidence type="ECO:0000313" key="2">
    <source>
        <dbReference type="EMBL" id="MTV50350.1"/>
    </source>
</evidence>
<feature type="domain" description="Pvc16 N-terminal" evidence="1">
    <location>
        <begin position="27"/>
        <end position="184"/>
    </location>
</feature>
<dbReference type="InterPro" id="IPR025351">
    <property type="entry name" value="Pvc16_N"/>
</dbReference>
<protein>
    <submittedName>
        <fullName evidence="2">DUF4255 domain-containing protein</fullName>
    </submittedName>
</protein>
<evidence type="ECO:0000313" key="3">
    <source>
        <dbReference type="Proteomes" id="UP000430670"/>
    </source>
</evidence>
<keyword evidence="3" id="KW-1185">Reference proteome</keyword>
<dbReference type="AlphaFoldDB" id="A0A6I3SMY3"/>
<name>A0A6I3SMY3_HELMO</name>